<reference evidence="9 10" key="1">
    <citation type="journal article" date="2020" name="Arch. Microbiol.">
        <title>The genome sequence of the giant phototrophic gammaproteobacterium Thiospirillum jenense gives insight into its physiological properties and phylogenetic relationships.</title>
        <authorList>
            <person name="Imhoff J.F."/>
            <person name="Meyer T.E."/>
            <person name="Kyndt J.A."/>
        </authorList>
    </citation>
    <scope>NUCLEOTIDE SEQUENCE [LARGE SCALE GENOMIC DNA]</scope>
    <source>
        <strain evidence="9 10">DSM 216</strain>
    </source>
</reference>
<dbReference type="Pfam" id="PF00015">
    <property type="entry name" value="MCPsignal"/>
    <property type="match status" value="1"/>
</dbReference>
<dbReference type="RefSeq" id="WP_182584368.1">
    <property type="nucleotide sequence ID" value="NZ_JABVCQ010000025.1"/>
</dbReference>
<comment type="caution">
    <text evidence="9">The sequence shown here is derived from an EMBL/GenBank/DDBJ whole genome shotgun (WGS) entry which is preliminary data.</text>
</comment>
<dbReference type="EMBL" id="JABVCQ010000025">
    <property type="protein sequence ID" value="MBB1126738.1"/>
    <property type="molecule type" value="Genomic_DNA"/>
</dbReference>
<evidence type="ECO:0000313" key="10">
    <source>
        <dbReference type="Proteomes" id="UP000548632"/>
    </source>
</evidence>
<dbReference type="AlphaFoldDB" id="A0A839HIK7"/>
<protein>
    <recommendedName>
        <fullName evidence="8">Methyl-accepting transducer domain-containing protein</fullName>
    </recommendedName>
</protein>
<dbReference type="Gene3D" id="1.10.287.950">
    <property type="entry name" value="Methyl-accepting chemotaxis protein"/>
    <property type="match status" value="1"/>
</dbReference>
<evidence type="ECO:0000256" key="2">
    <source>
        <dbReference type="ARBA" id="ARBA00022692"/>
    </source>
</evidence>
<dbReference type="GO" id="GO:0007165">
    <property type="term" value="P:signal transduction"/>
    <property type="evidence" value="ECO:0007669"/>
    <property type="project" value="UniProtKB-KW"/>
</dbReference>
<evidence type="ECO:0000256" key="5">
    <source>
        <dbReference type="ARBA" id="ARBA00023224"/>
    </source>
</evidence>
<keyword evidence="5 6" id="KW-0807">Transducer</keyword>
<keyword evidence="10" id="KW-1185">Reference proteome</keyword>
<gene>
    <name evidence="9" type="ORF">HUK38_10930</name>
</gene>
<sequence length="268" mass="27991">MLAAAVVMKGGAEEQFNYTQIAAQAAQRMADSSQAVVQSAGAASAAASDAAGRAQEGRAVLHESAAALNNLSGEVTGAADAILQLGAETKQIATILDTIGAITEQTNLLALNAAIEAAHAGEQGRGFAIVAQQVRALSQQTGAATQEINALLHGFQQQVTVAVRAIGQGREQMCVTVAKTDLAVAALNDITAVVNRIDQLNGEIAQAAEQQRQVMNELNANVHSLSQLAKQNRQCAEHSQAHSQTLSRVAQQLQQLLDHFKVEPALSY</sequence>
<dbReference type="PANTHER" id="PTHR32089">
    <property type="entry name" value="METHYL-ACCEPTING CHEMOTAXIS PROTEIN MCPB"/>
    <property type="match status" value="1"/>
</dbReference>
<dbReference type="PANTHER" id="PTHR32089:SF119">
    <property type="entry name" value="METHYL-ACCEPTING CHEMOTAXIS PROTEIN CTPL"/>
    <property type="match status" value="1"/>
</dbReference>
<comment type="subcellular location">
    <subcellularLocation>
        <location evidence="1">Membrane</location>
        <topology evidence="1">Multi-pass membrane protein</topology>
    </subcellularLocation>
</comment>
<evidence type="ECO:0000256" key="6">
    <source>
        <dbReference type="PROSITE-ProRule" id="PRU00284"/>
    </source>
</evidence>
<accession>A0A839HIK7</accession>
<dbReference type="GO" id="GO:0016020">
    <property type="term" value="C:membrane"/>
    <property type="evidence" value="ECO:0007669"/>
    <property type="project" value="UniProtKB-SubCell"/>
</dbReference>
<dbReference type="InterPro" id="IPR004089">
    <property type="entry name" value="MCPsignal_dom"/>
</dbReference>
<keyword evidence="3" id="KW-1133">Transmembrane helix</keyword>
<dbReference type="SMART" id="SM00283">
    <property type="entry name" value="MA"/>
    <property type="match status" value="1"/>
</dbReference>
<dbReference type="PROSITE" id="PS50111">
    <property type="entry name" value="CHEMOTAXIS_TRANSDUC_2"/>
    <property type="match status" value="1"/>
</dbReference>
<evidence type="ECO:0000259" key="8">
    <source>
        <dbReference type="PROSITE" id="PS50111"/>
    </source>
</evidence>
<dbReference type="GO" id="GO:0006935">
    <property type="term" value="P:chemotaxis"/>
    <property type="evidence" value="ECO:0007669"/>
    <property type="project" value="UniProtKB-ARBA"/>
</dbReference>
<dbReference type="SUPFAM" id="SSF58104">
    <property type="entry name" value="Methyl-accepting chemotaxis protein (MCP) signaling domain"/>
    <property type="match status" value="1"/>
</dbReference>
<keyword evidence="2" id="KW-0812">Transmembrane</keyword>
<evidence type="ECO:0000256" key="1">
    <source>
        <dbReference type="ARBA" id="ARBA00004141"/>
    </source>
</evidence>
<organism evidence="9 10">
    <name type="scientific">Thiospirillum jenense</name>
    <dbReference type="NCBI Taxonomy" id="1653858"/>
    <lineage>
        <taxon>Bacteria</taxon>
        <taxon>Pseudomonadati</taxon>
        <taxon>Pseudomonadota</taxon>
        <taxon>Gammaproteobacteria</taxon>
        <taxon>Chromatiales</taxon>
        <taxon>Chromatiaceae</taxon>
        <taxon>Thiospirillum</taxon>
    </lineage>
</organism>
<proteinExistence type="predicted"/>
<keyword evidence="7" id="KW-0175">Coiled coil</keyword>
<feature type="coiled-coil region" evidence="7">
    <location>
        <begin position="190"/>
        <end position="228"/>
    </location>
</feature>
<evidence type="ECO:0000313" key="9">
    <source>
        <dbReference type="EMBL" id="MBB1126738.1"/>
    </source>
</evidence>
<evidence type="ECO:0000256" key="4">
    <source>
        <dbReference type="ARBA" id="ARBA00023136"/>
    </source>
</evidence>
<feature type="domain" description="Methyl-accepting transducer" evidence="8">
    <location>
        <begin position="1"/>
        <end position="226"/>
    </location>
</feature>
<keyword evidence="4" id="KW-0472">Membrane</keyword>
<evidence type="ECO:0000256" key="7">
    <source>
        <dbReference type="SAM" id="Coils"/>
    </source>
</evidence>
<evidence type="ECO:0000256" key="3">
    <source>
        <dbReference type="ARBA" id="ARBA00022989"/>
    </source>
</evidence>
<name>A0A839HIK7_9GAMM</name>
<dbReference type="Proteomes" id="UP000548632">
    <property type="component" value="Unassembled WGS sequence"/>
</dbReference>